<accession>A0ABT9KWK3</accession>
<dbReference type="RefSeq" id="WP_062012866.1">
    <property type="nucleotide sequence ID" value="NZ_JAURUE010000001.1"/>
</dbReference>
<sequence length="421" mass="45616">MPHSTPAQGPRFLTHPRALIIDTVAATEPGLPPQVIEAAVDHVAGTRAKLRRLAQALDTAPHLLTSGTPEGPRLIELLIRALQPQGTTHLVLPRCAGCSQQHALTRVDGNRRLCGNCGDKARGDALRLPCAVCGKNLLVASRDNNGQPRCQRHRPQETDDVALICTLLRKLDTGLDDQTLAEIVSEAAPRPFQRRQITAELISRPDLLTGQGAYGSPRVLALIDALVAHGARTILPPACPFCHRTTALKFRRDNARCCRRCYDEARLQPCSSCGQQQPVATRTPGGQPLCTTCMRSDPLNHEPCTGCGRLTIAVHHDDSQQHEADLADALDQLMRRVHSGHATTAEQALLARATMLPIPAARHPHLGTGPTTSAPAQHDELAQHDEDDSIDELDDLPDDDTHPAAATGYGLYDAYEEADKW</sequence>
<name>A0ABT9KWK3_9ACTN</name>
<comment type="caution">
    <text evidence="2">The sequence shown here is derived from an EMBL/GenBank/DDBJ whole genome shotgun (WGS) entry which is preliminary data.</text>
</comment>
<dbReference type="EMBL" id="JAURUE010000001">
    <property type="protein sequence ID" value="MDP9612818.1"/>
    <property type="molecule type" value="Genomic_DNA"/>
</dbReference>
<gene>
    <name evidence="2" type="ORF">JOF35_005095</name>
</gene>
<evidence type="ECO:0000313" key="2">
    <source>
        <dbReference type="EMBL" id="MDP9612818.1"/>
    </source>
</evidence>
<evidence type="ECO:0000313" key="3">
    <source>
        <dbReference type="Proteomes" id="UP001234880"/>
    </source>
</evidence>
<evidence type="ECO:0000256" key="1">
    <source>
        <dbReference type="SAM" id="MobiDB-lite"/>
    </source>
</evidence>
<protein>
    <submittedName>
        <fullName evidence="2">Uncharacterized protein</fullName>
    </submittedName>
</protein>
<dbReference type="Proteomes" id="UP001234880">
    <property type="component" value="Unassembled WGS sequence"/>
</dbReference>
<keyword evidence="3" id="KW-1185">Reference proteome</keyword>
<organism evidence="2 3">
    <name type="scientific">Streptomyces demainii</name>
    <dbReference type="NCBI Taxonomy" id="588122"/>
    <lineage>
        <taxon>Bacteria</taxon>
        <taxon>Bacillati</taxon>
        <taxon>Actinomycetota</taxon>
        <taxon>Actinomycetes</taxon>
        <taxon>Kitasatosporales</taxon>
        <taxon>Streptomycetaceae</taxon>
        <taxon>Streptomyces</taxon>
    </lineage>
</organism>
<reference evidence="2 3" key="1">
    <citation type="submission" date="2023-07" db="EMBL/GenBank/DDBJ databases">
        <title>Sequencing the genomes of 1000 actinobacteria strains.</title>
        <authorList>
            <person name="Klenk H.-P."/>
        </authorList>
    </citation>
    <scope>NUCLEOTIDE SEQUENCE [LARGE SCALE GENOMIC DNA]</scope>
    <source>
        <strain evidence="2 3">DSM 41600</strain>
    </source>
</reference>
<feature type="compositionally biased region" description="Acidic residues" evidence="1">
    <location>
        <begin position="385"/>
        <end position="398"/>
    </location>
</feature>
<feature type="region of interest" description="Disordered" evidence="1">
    <location>
        <begin position="360"/>
        <end position="410"/>
    </location>
</feature>
<proteinExistence type="predicted"/>